<organism evidence="4 5">
    <name type="scientific">Sphagnum troendelagicum</name>
    <dbReference type="NCBI Taxonomy" id="128251"/>
    <lineage>
        <taxon>Eukaryota</taxon>
        <taxon>Viridiplantae</taxon>
        <taxon>Streptophyta</taxon>
        <taxon>Embryophyta</taxon>
        <taxon>Bryophyta</taxon>
        <taxon>Sphagnophytina</taxon>
        <taxon>Sphagnopsida</taxon>
        <taxon>Sphagnales</taxon>
        <taxon>Sphagnaceae</taxon>
        <taxon>Sphagnum</taxon>
    </lineage>
</organism>
<sequence length="1024" mass="111679">MAPSVVAGQRGKQQQLHGVSSVPATKAAAAAAAAGAADIDALGSPFPPLKVEFSEDEWRETAYEILMACCGLAAMSARSSTPKLQTQKSLTSAAASHMKKALGLQGTTAAIPTRELSQRALSFKSNKKTPSTATEIMKVQLRISDQGEVRTLRALSRAAAGQASKSSGMVIVPLELLQNIGSSAFTDDVGFKKWLKRQLKVLEAGLLAHPLVPGDMGMDSLRLKQTLKDLYDKPAEVGKNSETLQVLRGAAMSRATRALNGEYGDFLHWADGIPLNVHLYETLLQACFLDNTLDNNEEGGVVIEELDEVLELIKKTWVMLGINQMMHNLCFMWVFFRQFVDTGQGRLGLLTACETQMIEVAKDAKARTLQPEHVELLSTTLSAIQSWVERRLLAYHDSFPGGAEGVMTGLLSLAVACTQISHDDISREYRHRRKDNSNVALNRVDVYIRSSIRTAFAQMMETVDKRRRSFKGSAIGGGSPPPALVILAQDTSTLASNEVENFSPVLKRWHPYAAGVAAATLHACYRREFKQYLSGVTAMVLDTLAILKVADGLEKHLVQIAVEDGVECEDGGKGLIQEMPPFEADQAMADLSKKWVFDNLNRITDCVNRNIQQENWNPSANRDRCAASSVDVLRILEETLDAFFSLSLENPELLATLVNGLDKALQHYITQTVNPCGTKDLHVPSLPKLTRCSVNKSWLGGGGVHKSKSKTEGSHGGRQGRLKTANGEDPFSLACLCVRINTVSHINTELDAIEKKIRRGWKDEATIVAPPLIGSGKKKTKAQQQQQPVPPTLPQALLIEDTFQRTRRASKEGIQQLIELAAHRVVFSDLRSVFGEGLYVGGVTNARISTVLEQLDTKLGIIAETTAEHLRNRLAIALMQTCFDGFLLVLLAGGPLRTFMVSDSDLLKEDLEAIKDLFLADGNGLPSETVARASARASQVLTLFDLSSNELIHILSASSVGDTAAAASKHRSGNTNTKSSYPPTTGNWSASDANTVLRVLCYRYDETASQFLKKTYNLPKKLHD</sequence>
<dbReference type="InterPro" id="IPR057984">
    <property type="entry name" value="PATROL1_C"/>
</dbReference>
<dbReference type="InterPro" id="IPR008528">
    <property type="entry name" value="unc-13_homologue"/>
</dbReference>
<proteinExistence type="predicted"/>
<dbReference type="EMBL" id="OZ019904">
    <property type="protein sequence ID" value="CAK9199387.1"/>
    <property type="molecule type" value="Genomic_DNA"/>
</dbReference>
<evidence type="ECO:0000313" key="4">
    <source>
        <dbReference type="EMBL" id="CAK9199387.1"/>
    </source>
</evidence>
<accession>A0ABP0TL84</accession>
<evidence type="ECO:0000259" key="3">
    <source>
        <dbReference type="PROSITE" id="PS51259"/>
    </source>
</evidence>
<feature type="compositionally biased region" description="Polar residues" evidence="1">
    <location>
        <begin position="973"/>
        <end position="987"/>
    </location>
</feature>
<feature type="domain" description="MHD1" evidence="2">
    <location>
        <begin position="544"/>
        <end position="686"/>
    </location>
</feature>
<feature type="region of interest" description="Disordered" evidence="1">
    <location>
        <begin position="966"/>
        <end position="987"/>
    </location>
</feature>
<keyword evidence="5" id="KW-1185">Reference proteome</keyword>
<name>A0ABP0TL84_9BRYO</name>
<dbReference type="PROSITE" id="PS51259">
    <property type="entry name" value="MHD2"/>
    <property type="match status" value="1"/>
</dbReference>
<protein>
    <submittedName>
        <fullName evidence="4">Uncharacterized protein</fullName>
    </submittedName>
</protein>
<dbReference type="PROSITE" id="PS51258">
    <property type="entry name" value="MHD1"/>
    <property type="match status" value="1"/>
</dbReference>
<evidence type="ECO:0000259" key="2">
    <source>
        <dbReference type="PROSITE" id="PS51258"/>
    </source>
</evidence>
<dbReference type="PANTHER" id="PTHR31280:SF4">
    <property type="entry name" value="ELONGATION FACTOR TS (DUF810)"/>
    <property type="match status" value="1"/>
</dbReference>
<evidence type="ECO:0000256" key="1">
    <source>
        <dbReference type="SAM" id="MobiDB-lite"/>
    </source>
</evidence>
<dbReference type="Proteomes" id="UP001497512">
    <property type="component" value="Chromosome 12"/>
</dbReference>
<reference evidence="4" key="1">
    <citation type="submission" date="2024-02" db="EMBL/GenBank/DDBJ databases">
        <authorList>
            <consortium name="ELIXIR-Norway"/>
            <consortium name="Elixir Norway"/>
        </authorList>
    </citation>
    <scope>NUCLEOTIDE SEQUENCE</scope>
</reference>
<dbReference type="InterPro" id="IPR014770">
    <property type="entry name" value="Munc13_1"/>
</dbReference>
<gene>
    <name evidence="4" type="ORF">CSSPTR1EN2_LOCUS4911</name>
</gene>
<dbReference type="InterPro" id="IPR014772">
    <property type="entry name" value="Munc13_dom-2"/>
</dbReference>
<dbReference type="PANTHER" id="PTHR31280">
    <property type="entry name" value="PROTEIN UNC-13 HOMOLOG"/>
    <property type="match status" value="1"/>
</dbReference>
<feature type="region of interest" description="Disordered" evidence="1">
    <location>
        <begin position="701"/>
        <end position="724"/>
    </location>
</feature>
<evidence type="ECO:0000313" key="5">
    <source>
        <dbReference type="Proteomes" id="UP001497512"/>
    </source>
</evidence>
<dbReference type="Gene3D" id="1.10.357.50">
    <property type="match status" value="1"/>
</dbReference>
<dbReference type="Pfam" id="PF25761">
    <property type="entry name" value="TPR_PATROL1"/>
    <property type="match status" value="1"/>
</dbReference>
<feature type="domain" description="MHD2" evidence="3">
    <location>
        <begin position="845"/>
        <end position="955"/>
    </location>
</feature>